<keyword evidence="3" id="KW-1185">Reference proteome</keyword>
<proteinExistence type="predicted"/>
<protein>
    <recommendedName>
        <fullName evidence="1">LSDAT prokaryote domain-containing protein</fullName>
    </recommendedName>
</protein>
<organism evidence="2 3">
    <name type="scientific">Paractinoplanes pyxinae</name>
    <dbReference type="NCBI Taxonomy" id="2997416"/>
    <lineage>
        <taxon>Bacteria</taxon>
        <taxon>Bacillati</taxon>
        <taxon>Actinomycetota</taxon>
        <taxon>Actinomycetes</taxon>
        <taxon>Micromonosporales</taxon>
        <taxon>Micromonosporaceae</taxon>
        <taxon>Paractinoplanes</taxon>
    </lineage>
</organism>
<dbReference type="InterPro" id="IPR041482">
    <property type="entry name" value="LSDAT_prok"/>
</dbReference>
<dbReference type="Pfam" id="PF18171">
    <property type="entry name" value="LSDAT_prok"/>
    <property type="match status" value="1"/>
</dbReference>
<dbReference type="EMBL" id="JAPNTZ010000003">
    <property type="protein sequence ID" value="MCY1138409.1"/>
    <property type="molecule type" value="Genomic_DNA"/>
</dbReference>
<reference evidence="2" key="1">
    <citation type="submission" date="2022-11" db="EMBL/GenBank/DDBJ databases">
        <authorList>
            <person name="Somphong A."/>
            <person name="Phongsopitanun W."/>
        </authorList>
    </citation>
    <scope>NUCLEOTIDE SEQUENCE</scope>
    <source>
        <strain evidence="2">Pm04-4</strain>
    </source>
</reference>
<feature type="domain" description="LSDAT prokaryote" evidence="1">
    <location>
        <begin position="38"/>
        <end position="227"/>
    </location>
</feature>
<sequence>MSTLVRLPGGGTAVAAYVSRIEAVPAAVASLDLPVPSPVLVLVGGANALTDEIAESLAPLFADVIAPAVRRHHAIAVDGGTDSGVMRLMGRALNGHPLVGVAALGTVSFPGHPGEPIADSAPLDPHHTHFVLVEPGREWGEDVPYIAAVASGLAGSAPSVTLLINGGDVSVTDAEESLAAGRPVLVVSGTGRTADKIAAAASDPAGCGDERLVAIAASPLVRVTALTDHPALAAHLAEALAG</sequence>
<gene>
    <name evidence="2" type="ORF">OWR29_10410</name>
</gene>
<evidence type="ECO:0000259" key="1">
    <source>
        <dbReference type="Pfam" id="PF18171"/>
    </source>
</evidence>
<dbReference type="PANTHER" id="PTHR13800:SF12">
    <property type="entry name" value="TRANSIENT RECEPTOR POTENTIAL CATION CHANNEL SUBFAMILY M MEMBER-LIKE 2"/>
    <property type="match status" value="1"/>
</dbReference>
<dbReference type="Proteomes" id="UP001151002">
    <property type="component" value="Unassembled WGS sequence"/>
</dbReference>
<dbReference type="InterPro" id="IPR050927">
    <property type="entry name" value="TRPM"/>
</dbReference>
<evidence type="ECO:0000313" key="3">
    <source>
        <dbReference type="Proteomes" id="UP001151002"/>
    </source>
</evidence>
<evidence type="ECO:0000313" key="2">
    <source>
        <dbReference type="EMBL" id="MCY1138409.1"/>
    </source>
</evidence>
<comment type="caution">
    <text evidence="2">The sequence shown here is derived from an EMBL/GenBank/DDBJ whole genome shotgun (WGS) entry which is preliminary data.</text>
</comment>
<name>A0ABT4AW04_9ACTN</name>
<accession>A0ABT4AW04</accession>
<dbReference type="PANTHER" id="PTHR13800">
    <property type="entry name" value="TRANSIENT RECEPTOR POTENTIAL CATION CHANNEL, SUBFAMILY M, MEMBER 6"/>
    <property type="match status" value="1"/>
</dbReference>
<dbReference type="RefSeq" id="WP_267562409.1">
    <property type="nucleotide sequence ID" value="NZ_JAPNTZ010000003.1"/>
</dbReference>